<feature type="transmembrane region" description="Helical" evidence="7">
    <location>
        <begin position="252"/>
        <end position="270"/>
    </location>
</feature>
<feature type="transmembrane region" description="Helical" evidence="7">
    <location>
        <begin position="562"/>
        <end position="586"/>
    </location>
</feature>
<dbReference type="Proteomes" id="UP001249851">
    <property type="component" value="Unassembled WGS sequence"/>
</dbReference>
<feature type="transmembrane region" description="Helical" evidence="7">
    <location>
        <begin position="508"/>
        <end position="529"/>
    </location>
</feature>
<dbReference type="GO" id="GO:0005773">
    <property type="term" value="C:vacuole"/>
    <property type="evidence" value="ECO:0007669"/>
    <property type="project" value="UniProtKB-ARBA"/>
</dbReference>
<evidence type="ECO:0000256" key="4">
    <source>
        <dbReference type="ARBA" id="ARBA00022692"/>
    </source>
</evidence>
<name>A0AAD9QTT1_ACRCE</name>
<feature type="transmembrane region" description="Helical" evidence="7">
    <location>
        <begin position="719"/>
        <end position="740"/>
    </location>
</feature>
<feature type="transmembrane region" description="Helical" evidence="7">
    <location>
        <begin position="623"/>
        <end position="641"/>
    </location>
</feature>
<keyword evidence="9" id="KW-1185">Reference proteome</keyword>
<dbReference type="SUPFAM" id="SSF103473">
    <property type="entry name" value="MFS general substrate transporter"/>
    <property type="match status" value="2"/>
</dbReference>
<evidence type="ECO:0000256" key="7">
    <source>
        <dbReference type="SAM" id="Phobius"/>
    </source>
</evidence>
<evidence type="ECO:0000256" key="3">
    <source>
        <dbReference type="ARBA" id="ARBA00022448"/>
    </source>
</evidence>
<evidence type="ECO:0000256" key="5">
    <source>
        <dbReference type="ARBA" id="ARBA00022989"/>
    </source>
</evidence>
<comment type="subcellular location">
    <subcellularLocation>
        <location evidence="1">Endomembrane system</location>
        <topology evidence="1">Multi-pass membrane protein</topology>
    </subcellularLocation>
</comment>
<dbReference type="Pfam" id="PF02487">
    <property type="entry name" value="CLN3"/>
    <property type="match status" value="2"/>
</dbReference>
<keyword evidence="3" id="KW-0813">Transport</keyword>
<feature type="transmembrane region" description="Helical" evidence="7">
    <location>
        <begin position="535"/>
        <end position="555"/>
    </location>
</feature>
<reference evidence="8" key="1">
    <citation type="journal article" date="2023" name="G3 (Bethesda)">
        <title>Whole genome assembly and annotation of the endangered Caribbean coral Acropora cervicornis.</title>
        <authorList>
            <person name="Selwyn J.D."/>
            <person name="Vollmer S.V."/>
        </authorList>
    </citation>
    <scope>NUCLEOTIDE SEQUENCE</scope>
    <source>
        <strain evidence="8">K2</strain>
    </source>
</reference>
<dbReference type="InterPro" id="IPR036259">
    <property type="entry name" value="MFS_trans_sf"/>
</dbReference>
<proteinExistence type="inferred from homology"/>
<dbReference type="PANTHER" id="PTHR10981:SF0">
    <property type="entry name" value="BATTENIN"/>
    <property type="match status" value="1"/>
</dbReference>
<feature type="transmembrane region" description="Helical" evidence="7">
    <location>
        <begin position="57"/>
        <end position="80"/>
    </location>
</feature>
<sequence length="868" mass="95471">MMAGSKEQGESQITRLFAKESSNDDQKEKPITVVAFYVFGFLIYAVYSLIISGAQDILAGTFVPTSAVLIANVGPYFIITVVTPCFIQKIPYFPRVLAIFFLEATGLTLVIATQHVETKLLGVSFSSFGFGLGELSFIAMTSFYHDTAVSAFSAGTGTGISLSPLYYTAMTSWACISPTVAISIMASSLVLLLIFYSLMERKHSQGMQPRVTAGITRKDIQYSPIDEDKSITEPENAELLTMNDKLSALKSVFPIIFSIVGAWIAEYLILQSVITTIAFPSAPFPPRDHYQYYIFVFLFGELFGRSYLIVLSYLMPKVAPRLVIHKIWLLAAAEISILVFFLLAAWFRFLTEVSVVLVFAFIGGLIIGVMYVNMLANYSQIEEPMSREFVLGYASAATGAGAITAGLLGLFIEPWLRHHCLSVVANSTFCFTRSQAGLASREKGVTEEAITRDDAQDEFDGSQAKQTRKEPLKNLVAFYAFGALIYTVYSVIISGAQDILAGTFIPTAAVLVTNVGPYFLVTMIAPYFIHKVPYVVRIVAIYAFFTAGLFIIVYAKEVYLKLVGICTTSLGAGIGEVSFFTLTAYYEKVTVAAYSAGTGSGFILGPLYYTGLTTWSCVLPNNAMMIMAGSPLLYLLFYAIMDKKHSSNSRAELDASETMESQANLTWKEKVSAAGQILPLVFALFVCFVSEYIIIQAVITTMAFPSAPFPPRVHYRYYIFIFLSGEFMARSYLAVIASLKPSLVNVFAIRKVWILSLMLFGELIFFTLAAWYRFLHDVWIVFILIFAAGLEAGAAFTNAFVVVSETDARIKEFAMGFATIGMGGGTFIAGVLGLLMEPIIRDHCLLVSDVGDYCFTRPFSGWNQTIAC</sequence>
<feature type="transmembrane region" description="Helical" evidence="7">
    <location>
        <begin position="92"/>
        <end position="113"/>
    </location>
</feature>
<feature type="transmembrane region" description="Helical" evidence="7">
    <location>
        <begin position="327"/>
        <end position="347"/>
    </location>
</feature>
<dbReference type="GO" id="GO:0016020">
    <property type="term" value="C:membrane"/>
    <property type="evidence" value="ECO:0007669"/>
    <property type="project" value="InterPro"/>
</dbReference>
<keyword evidence="6 7" id="KW-0472">Membrane</keyword>
<evidence type="ECO:0000313" key="9">
    <source>
        <dbReference type="Proteomes" id="UP001249851"/>
    </source>
</evidence>
<evidence type="ECO:0000256" key="6">
    <source>
        <dbReference type="ARBA" id="ARBA00023136"/>
    </source>
</evidence>
<feature type="transmembrane region" description="Helical" evidence="7">
    <location>
        <begin position="165"/>
        <end position="198"/>
    </location>
</feature>
<dbReference type="PRINTS" id="PR01315">
    <property type="entry name" value="BATTENIN"/>
</dbReference>
<feature type="transmembrane region" description="Helical" evidence="7">
    <location>
        <begin position="752"/>
        <end position="772"/>
    </location>
</feature>
<feature type="transmembrane region" description="Helical" evidence="7">
    <location>
        <begin position="390"/>
        <end position="412"/>
    </location>
</feature>
<comment type="caution">
    <text evidence="8">The sequence shown here is derived from an EMBL/GenBank/DDBJ whole genome shotgun (WGS) entry which is preliminary data.</text>
</comment>
<keyword evidence="5 7" id="KW-1133">Transmembrane helix</keyword>
<evidence type="ECO:0000313" key="8">
    <source>
        <dbReference type="EMBL" id="KAK2567222.1"/>
    </source>
</evidence>
<dbReference type="GO" id="GO:0012505">
    <property type="term" value="C:endomembrane system"/>
    <property type="evidence" value="ECO:0007669"/>
    <property type="project" value="UniProtKB-SubCell"/>
</dbReference>
<dbReference type="AlphaFoldDB" id="A0AAD9QTT1"/>
<feature type="transmembrane region" description="Helical" evidence="7">
    <location>
        <begin position="813"/>
        <end position="836"/>
    </location>
</feature>
<feature type="transmembrane region" description="Helical" evidence="7">
    <location>
        <begin position="677"/>
        <end position="699"/>
    </location>
</feature>
<reference evidence="8" key="2">
    <citation type="journal article" date="2023" name="Science">
        <title>Genomic signatures of disease resistance in endangered staghorn corals.</title>
        <authorList>
            <person name="Vollmer S.V."/>
            <person name="Selwyn J.D."/>
            <person name="Despard B.A."/>
            <person name="Roesel C.L."/>
        </authorList>
    </citation>
    <scope>NUCLEOTIDE SEQUENCE</scope>
    <source>
        <strain evidence="8">K2</strain>
    </source>
</reference>
<feature type="transmembrane region" description="Helical" evidence="7">
    <location>
        <begin position="353"/>
        <end position="378"/>
    </location>
</feature>
<feature type="transmembrane region" description="Helical" evidence="7">
    <location>
        <begin position="290"/>
        <end position="315"/>
    </location>
</feature>
<dbReference type="GO" id="GO:0051453">
    <property type="term" value="P:regulation of intracellular pH"/>
    <property type="evidence" value="ECO:0007669"/>
    <property type="project" value="TreeGrafter"/>
</dbReference>
<evidence type="ECO:0000256" key="1">
    <source>
        <dbReference type="ARBA" id="ARBA00004127"/>
    </source>
</evidence>
<keyword evidence="4 7" id="KW-0812">Transmembrane</keyword>
<gene>
    <name evidence="8" type="ORF">P5673_009033</name>
</gene>
<dbReference type="InterPro" id="IPR003492">
    <property type="entry name" value="Battenin_disease_Cln3"/>
</dbReference>
<accession>A0AAD9QTT1</accession>
<feature type="transmembrane region" description="Helical" evidence="7">
    <location>
        <begin position="476"/>
        <end position="496"/>
    </location>
</feature>
<feature type="transmembrane region" description="Helical" evidence="7">
    <location>
        <begin position="31"/>
        <end position="50"/>
    </location>
</feature>
<comment type="similarity">
    <text evidence="2">Belongs to the battenin family.</text>
</comment>
<organism evidence="8 9">
    <name type="scientific">Acropora cervicornis</name>
    <name type="common">Staghorn coral</name>
    <dbReference type="NCBI Taxonomy" id="6130"/>
    <lineage>
        <taxon>Eukaryota</taxon>
        <taxon>Metazoa</taxon>
        <taxon>Cnidaria</taxon>
        <taxon>Anthozoa</taxon>
        <taxon>Hexacorallia</taxon>
        <taxon>Scleractinia</taxon>
        <taxon>Astrocoeniina</taxon>
        <taxon>Acroporidae</taxon>
        <taxon>Acropora</taxon>
    </lineage>
</organism>
<evidence type="ECO:0000256" key="2">
    <source>
        <dbReference type="ARBA" id="ARBA00007467"/>
    </source>
</evidence>
<feature type="transmembrane region" description="Helical" evidence="7">
    <location>
        <begin position="120"/>
        <end position="145"/>
    </location>
</feature>
<protein>
    <submittedName>
        <fullName evidence="8">Protein BTN1</fullName>
    </submittedName>
</protein>
<dbReference type="PANTHER" id="PTHR10981">
    <property type="entry name" value="BATTENIN"/>
    <property type="match status" value="1"/>
</dbReference>
<feature type="transmembrane region" description="Helical" evidence="7">
    <location>
        <begin position="778"/>
        <end position="801"/>
    </location>
</feature>
<dbReference type="EMBL" id="JARQWQ010000015">
    <property type="protein sequence ID" value="KAK2567222.1"/>
    <property type="molecule type" value="Genomic_DNA"/>
</dbReference>